<dbReference type="PANTHER" id="PTHR11879:SF20">
    <property type="entry name" value="ASPARTATE AMINOTRANSFERASE"/>
    <property type="match status" value="1"/>
</dbReference>
<sequence>MDTAKALITAEQSRFSTLRPAQTDGPFALDAAFRADTDPRKVNLIIGAYRDDREEPWHLPSVTEAKRRLKVEHSHHEYLPLQGSPKFVEASRRVLFGPAIVQQQQPFLASIQTVSGTGANSLVAVFLEQEHLRPTNIWLPNPTWINHADIWKVNAPNVKMQWYPYYDDAKRELDFGAMVETLQRDCQEHDAILLHACAHNPTGRDPSQRQWRELAQLCLKKRLFVIFDSAYQGFASGDLDSDAWAIRHFVSYPSIELAVCQSFSKNLGLYGERVGALHMMVSRSNPNGANLAAAVQDNLIDLQRACVSMAPLFGSRIASEVLGNSDLEEMWKADLSTMSGRIKAMRSALHDELLQLRTPGSWDHITEQTGMFSYTGLSKEQVEELQLKHHIYLLPTGRASMCGVTSANVSYIARAIHEVVSGQPAGISPEANSIKCL</sequence>
<dbReference type="Gene3D" id="3.40.640.10">
    <property type="entry name" value="Type I PLP-dependent aspartate aminotransferase-like (Major domain)"/>
    <property type="match status" value="1"/>
</dbReference>
<protein>
    <recommendedName>
        <fullName evidence="7">Aspartate aminotransferase</fullName>
        <ecNumber evidence="7">2.6.1.1</ecNumber>
    </recommendedName>
</protein>
<dbReference type="InterPro" id="IPR000796">
    <property type="entry name" value="Asp_trans"/>
</dbReference>
<name>A0ABY6UJ52_BIOOC</name>
<evidence type="ECO:0000256" key="5">
    <source>
        <dbReference type="ARBA" id="ARBA00022679"/>
    </source>
</evidence>
<dbReference type="InterPro" id="IPR004839">
    <property type="entry name" value="Aminotransferase_I/II_large"/>
</dbReference>
<comment type="similarity">
    <text evidence="2">Belongs to the class-I pyridoxal-phosphate-dependent aminotransferase family.</text>
</comment>
<comment type="cofactor">
    <cofactor evidence="1">
        <name>pyridoxal 5'-phosphate</name>
        <dbReference type="ChEBI" id="CHEBI:597326"/>
    </cofactor>
</comment>
<feature type="domain" description="Aminotransferase class I/classII large" evidence="8">
    <location>
        <begin position="40"/>
        <end position="416"/>
    </location>
</feature>
<dbReference type="InterPro" id="IPR015421">
    <property type="entry name" value="PyrdxlP-dep_Trfase_major"/>
</dbReference>
<dbReference type="PRINTS" id="PR00799">
    <property type="entry name" value="TRANSAMINASE"/>
</dbReference>
<comment type="miscellaneous">
    <text evidence="7">In eukaryotes there are cytoplasmic, mitochondrial and chloroplastic isozymes.</text>
</comment>
<evidence type="ECO:0000256" key="2">
    <source>
        <dbReference type="ARBA" id="ARBA00007441"/>
    </source>
</evidence>
<reference evidence="9 10" key="1">
    <citation type="submission" date="2019-06" db="EMBL/GenBank/DDBJ databases">
        <authorList>
            <person name="Broberg M."/>
        </authorList>
    </citation>
    <scope>NUCLEOTIDE SEQUENCE [LARGE SCALE GENOMIC DNA]</scope>
</reference>
<keyword evidence="6" id="KW-0663">Pyridoxal phosphate</keyword>
<gene>
    <name evidence="9" type="ORF">CLO192961_LOCUS300491</name>
</gene>
<accession>A0ABY6UJ52</accession>
<dbReference type="InterPro" id="IPR004838">
    <property type="entry name" value="NHTrfase_class1_PyrdxlP-BS"/>
</dbReference>
<dbReference type="InterPro" id="IPR015424">
    <property type="entry name" value="PyrdxlP-dep_Trfase"/>
</dbReference>
<dbReference type="Gene3D" id="3.90.1150.10">
    <property type="entry name" value="Aspartate Aminotransferase, domain 1"/>
    <property type="match status" value="1"/>
</dbReference>
<proteinExistence type="inferred from homology"/>
<dbReference type="EMBL" id="CABFNS010000830">
    <property type="protein sequence ID" value="VUC31182.1"/>
    <property type="molecule type" value="Genomic_DNA"/>
</dbReference>
<evidence type="ECO:0000256" key="6">
    <source>
        <dbReference type="ARBA" id="ARBA00022898"/>
    </source>
</evidence>
<evidence type="ECO:0000256" key="7">
    <source>
        <dbReference type="RuleBase" id="RU000480"/>
    </source>
</evidence>
<evidence type="ECO:0000256" key="3">
    <source>
        <dbReference type="ARBA" id="ARBA00011738"/>
    </source>
</evidence>
<comment type="caution">
    <text evidence="9">The sequence shown here is derived from an EMBL/GenBank/DDBJ whole genome shotgun (WGS) entry which is preliminary data.</text>
</comment>
<evidence type="ECO:0000259" key="8">
    <source>
        <dbReference type="Pfam" id="PF00155"/>
    </source>
</evidence>
<comment type="subunit">
    <text evidence="3 7">Homodimer.</text>
</comment>
<evidence type="ECO:0000256" key="4">
    <source>
        <dbReference type="ARBA" id="ARBA00022576"/>
    </source>
</evidence>
<keyword evidence="5 7" id="KW-0808">Transferase</keyword>
<evidence type="ECO:0000256" key="1">
    <source>
        <dbReference type="ARBA" id="ARBA00001933"/>
    </source>
</evidence>
<evidence type="ECO:0000313" key="9">
    <source>
        <dbReference type="EMBL" id="VUC31182.1"/>
    </source>
</evidence>
<dbReference type="PANTHER" id="PTHR11879">
    <property type="entry name" value="ASPARTATE AMINOTRANSFERASE"/>
    <property type="match status" value="1"/>
</dbReference>
<keyword evidence="10" id="KW-1185">Reference proteome</keyword>
<dbReference type="SUPFAM" id="SSF53383">
    <property type="entry name" value="PLP-dependent transferases"/>
    <property type="match status" value="1"/>
</dbReference>
<organism evidence="9 10">
    <name type="scientific">Bionectria ochroleuca</name>
    <name type="common">Gliocladium roseum</name>
    <dbReference type="NCBI Taxonomy" id="29856"/>
    <lineage>
        <taxon>Eukaryota</taxon>
        <taxon>Fungi</taxon>
        <taxon>Dikarya</taxon>
        <taxon>Ascomycota</taxon>
        <taxon>Pezizomycotina</taxon>
        <taxon>Sordariomycetes</taxon>
        <taxon>Hypocreomycetidae</taxon>
        <taxon>Hypocreales</taxon>
        <taxon>Bionectriaceae</taxon>
        <taxon>Clonostachys</taxon>
    </lineage>
</organism>
<dbReference type="PROSITE" id="PS00105">
    <property type="entry name" value="AA_TRANSFER_CLASS_1"/>
    <property type="match status" value="1"/>
</dbReference>
<dbReference type="EC" id="2.6.1.1" evidence="7"/>
<keyword evidence="4 7" id="KW-0032">Aminotransferase</keyword>
<dbReference type="CDD" id="cd00609">
    <property type="entry name" value="AAT_like"/>
    <property type="match status" value="1"/>
</dbReference>
<evidence type="ECO:0000313" key="10">
    <source>
        <dbReference type="Proteomes" id="UP000766486"/>
    </source>
</evidence>
<comment type="catalytic activity">
    <reaction evidence="7">
        <text>L-aspartate + 2-oxoglutarate = oxaloacetate + L-glutamate</text>
        <dbReference type="Rhea" id="RHEA:21824"/>
        <dbReference type="ChEBI" id="CHEBI:16452"/>
        <dbReference type="ChEBI" id="CHEBI:16810"/>
        <dbReference type="ChEBI" id="CHEBI:29985"/>
        <dbReference type="ChEBI" id="CHEBI:29991"/>
        <dbReference type="EC" id="2.6.1.1"/>
    </reaction>
</comment>
<dbReference type="InterPro" id="IPR015422">
    <property type="entry name" value="PyrdxlP-dep_Trfase_small"/>
</dbReference>
<dbReference type="Pfam" id="PF00155">
    <property type="entry name" value="Aminotran_1_2"/>
    <property type="match status" value="1"/>
</dbReference>
<dbReference type="Proteomes" id="UP000766486">
    <property type="component" value="Unassembled WGS sequence"/>
</dbReference>